<evidence type="ECO:0000256" key="1">
    <source>
        <dbReference type="SAM" id="MobiDB-lite"/>
    </source>
</evidence>
<keyword evidence="4" id="KW-1185">Reference proteome</keyword>
<evidence type="ECO:0000313" key="3">
    <source>
        <dbReference type="EMBL" id="GAA1989111.1"/>
    </source>
</evidence>
<organism evidence="3 4">
    <name type="scientific">Terrabacter lapilli</name>
    <dbReference type="NCBI Taxonomy" id="436231"/>
    <lineage>
        <taxon>Bacteria</taxon>
        <taxon>Bacillati</taxon>
        <taxon>Actinomycetota</taxon>
        <taxon>Actinomycetes</taxon>
        <taxon>Micrococcales</taxon>
        <taxon>Intrasporangiaceae</taxon>
        <taxon>Terrabacter</taxon>
    </lineage>
</organism>
<evidence type="ECO:0000256" key="2">
    <source>
        <dbReference type="SAM" id="Phobius"/>
    </source>
</evidence>
<feature type="region of interest" description="Disordered" evidence="1">
    <location>
        <begin position="123"/>
        <end position="181"/>
    </location>
</feature>
<accession>A0ABN2SM32</accession>
<proteinExistence type="predicted"/>
<dbReference type="Pfam" id="PF10066">
    <property type="entry name" value="DUF2304"/>
    <property type="match status" value="1"/>
</dbReference>
<gene>
    <name evidence="3" type="ORF">GCM10009817_33560</name>
</gene>
<dbReference type="Proteomes" id="UP001500013">
    <property type="component" value="Unassembled WGS sequence"/>
</dbReference>
<dbReference type="InterPro" id="IPR019277">
    <property type="entry name" value="DUF2304"/>
</dbReference>
<sequence>MVQVVLIVGTLAVSWRLLLGYGQRAQALRRLGLLIFAAFAVWSILDPGVWTRLAKLVGIGRGADLILYGLVVAFFSFVVTTFKRFRDMEIRYTRLARRIAIDEVPSATQHPAVVGGQLRKATGAIEPGEPGEPAPETSGELPDRPEPALSPSLPTHEVGLPTAASHSSTVTPESARADDAP</sequence>
<comment type="caution">
    <text evidence="3">The sequence shown here is derived from an EMBL/GenBank/DDBJ whole genome shotgun (WGS) entry which is preliminary data.</text>
</comment>
<keyword evidence="2" id="KW-0472">Membrane</keyword>
<name>A0ABN2SM32_9MICO</name>
<evidence type="ECO:0000313" key="4">
    <source>
        <dbReference type="Proteomes" id="UP001500013"/>
    </source>
</evidence>
<keyword evidence="2" id="KW-1133">Transmembrane helix</keyword>
<dbReference type="EMBL" id="BAAAPU010000009">
    <property type="protein sequence ID" value="GAA1989111.1"/>
    <property type="molecule type" value="Genomic_DNA"/>
</dbReference>
<protein>
    <recommendedName>
        <fullName evidence="5">DUF2304 domain-containing protein</fullName>
    </recommendedName>
</protein>
<reference evidence="3 4" key="1">
    <citation type="journal article" date="2019" name="Int. J. Syst. Evol. Microbiol.">
        <title>The Global Catalogue of Microorganisms (GCM) 10K type strain sequencing project: providing services to taxonomists for standard genome sequencing and annotation.</title>
        <authorList>
            <consortium name="The Broad Institute Genomics Platform"/>
            <consortium name="The Broad Institute Genome Sequencing Center for Infectious Disease"/>
            <person name="Wu L."/>
            <person name="Ma J."/>
        </authorList>
    </citation>
    <scope>NUCLEOTIDE SEQUENCE [LARGE SCALE GENOMIC DNA]</scope>
    <source>
        <strain evidence="3 4">JCM 15628</strain>
    </source>
</reference>
<feature type="transmembrane region" description="Helical" evidence="2">
    <location>
        <begin position="27"/>
        <end position="45"/>
    </location>
</feature>
<feature type="transmembrane region" description="Helical" evidence="2">
    <location>
        <begin position="65"/>
        <end position="82"/>
    </location>
</feature>
<evidence type="ECO:0008006" key="5">
    <source>
        <dbReference type="Google" id="ProtNLM"/>
    </source>
</evidence>
<keyword evidence="2" id="KW-0812">Transmembrane</keyword>